<dbReference type="AlphaFoldDB" id="A0A212L4F3"/>
<name>A0A212L4F3_9BACT</name>
<dbReference type="EMBL" id="FMJC01000002">
    <property type="protein sequence ID" value="SCM72347.1"/>
    <property type="molecule type" value="Genomic_DNA"/>
</dbReference>
<proteinExistence type="predicted"/>
<protein>
    <submittedName>
        <fullName evidence="1">Uncharacterized protein</fullName>
    </submittedName>
</protein>
<evidence type="ECO:0000313" key="1">
    <source>
        <dbReference type="EMBL" id="SCM72347.1"/>
    </source>
</evidence>
<reference evidence="1" key="1">
    <citation type="submission" date="2016-08" db="EMBL/GenBank/DDBJ databases">
        <authorList>
            <person name="Seilhamer J.J."/>
        </authorList>
    </citation>
    <scope>NUCLEOTIDE SEQUENCE</scope>
    <source>
        <strain evidence="1">86-1</strain>
    </source>
</reference>
<sequence length="62" mass="7111">MARCTFVQRESIYAFSKLKCSNPSFNPAGPRWKPLYSGYCKTCGYSVWPGNLMPYCEDTYVP</sequence>
<organism evidence="1">
    <name type="scientific">uncultured Desulfovibrio sp</name>
    <dbReference type="NCBI Taxonomy" id="167968"/>
    <lineage>
        <taxon>Bacteria</taxon>
        <taxon>Pseudomonadati</taxon>
        <taxon>Thermodesulfobacteriota</taxon>
        <taxon>Desulfovibrionia</taxon>
        <taxon>Desulfovibrionales</taxon>
        <taxon>Desulfovibrionaceae</taxon>
        <taxon>Desulfovibrio</taxon>
        <taxon>environmental samples</taxon>
    </lineage>
</organism>
<gene>
    <name evidence="1" type="ORF">KL86DES1_20548</name>
</gene>
<accession>A0A212L4F3</accession>